<evidence type="ECO:0000313" key="1">
    <source>
        <dbReference type="EMBL" id="ABJ09855.1"/>
    </source>
</evidence>
<dbReference type="KEGG" id="pau:PA14_55100"/>
<name>A0A0H2Z6M6_PSEAB</name>
<dbReference type="EMBL" id="CP000438">
    <property type="protein sequence ID" value="ABJ09855.1"/>
    <property type="molecule type" value="Genomic_DNA"/>
</dbReference>
<dbReference type="RefSeq" id="WP_003141118.1">
    <property type="nucleotide sequence ID" value="NC_008463.1"/>
</dbReference>
<dbReference type="BioCyc" id="PAER208963:G1G74-4641-MONOMER"/>
<organism evidence="1 2">
    <name type="scientific">Pseudomonas aeruginosa (strain UCBPP-PA14)</name>
    <dbReference type="NCBI Taxonomy" id="208963"/>
    <lineage>
        <taxon>Bacteria</taxon>
        <taxon>Pseudomonadati</taxon>
        <taxon>Pseudomonadota</taxon>
        <taxon>Gammaproteobacteria</taxon>
        <taxon>Pseudomonadales</taxon>
        <taxon>Pseudomonadaceae</taxon>
        <taxon>Pseudomonas</taxon>
    </lineage>
</organism>
<evidence type="ECO:0000313" key="2">
    <source>
        <dbReference type="Proteomes" id="UP000000653"/>
    </source>
</evidence>
<protein>
    <submittedName>
        <fullName evidence="1">Uncharacterized protein</fullName>
    </submittedName>
</protein>
<proteinExistence type="predicted"/>
<reference evidence="1 2" key="1">
    <citation type="journal article" date="2006" name="Genome Biol.">
        <title>Genomic analysis reveals that Pseudomonas aeruginosa virulence is combinatorial.</title>
        <authorList>
            <person name="Lee D.G."/>
            <person name="Urbach J.M."/>
            <person name="Wu G."/>
            <person name="Liberati N.T."/>
            <person name="Feinbaum R.L."/>
            <person name="Miyata S."/>
            <person name="Diggins L.T."/>
            <person name="He J."/>
            <person name="Saucier M."/>
            <person name="Deziel E."/>
            <person name="Friedman L."/>
            <person name="Li L."/>
            <person name="Grills G."/>
            <person name="Montgomery K."/>
            <person name="Kucherlapati R."/>
            <person name="Rahme L.G."/>
            <person name="Ausubel F.M."/>
        </authorList>
    </citation>
    <scope>NUCLEOTIDE SEQUENCE [LARGE SCALE GENOMIC DNA]</scope>
    <source>
        <strain evidence="1 2">UCBPP-PA14</strain>
    </source>
</reference>
<dbReference type="HOGENOM" id="CLU_152548_0_0_6"/>
<gene>
    <name evidence="1" type="ordered locus">PA14_55100</name>
</gene>
<sequence>MLKLLVVVAFLFIGGGMAMGEPGGADGFSAVAAVDPGANPEAQLDGEPQEVSEAPAYRVDDLTFLYLTHEVYLEPYVSCRPKVLGERSYVACWNETYSGRSPLNFWEYDEGDFLALNDPARVLAEGKFASEQHIGEAPLPLPLDIDLDQLERAYSLMM</sequence>
<dbReference type="AlphaFoldDB" id="A0A0H2Z6M6"/>
<accession>A0A0H2Z6M6</accession>
<dbReference type="Proteomes" id="UP000000653">
    <property type="component" value="Chromosome"/>
</dbReference>